<proteinExistence type="predicted"/>
<keyword evidence="3" id="KW-1185">Reference proteome</keyword>
<dbReference type="Proteomes" id="UP000553632">
    <property type="component" value="Unassembled WGS sequence"/>
</dbReference>
<reference evidence="2 3" key="1">
    <citation type="submission" date="2020-04" db="EMBL/GenBank/DDBJ databases">
        <title>Perkinsus olseni comparative genomics.</title>
        <authorList>
            <person name="Bogema D.R."/>
        </authorList>
    </citation>
    <scope>NUCLEOTIDE SEQUENCE [LARGE SCALE GENOMIC DNA]</scope>
    <source>
        <strain evidence="2 3">ATCC PRA-207</strain>
    </source>
</reference>
<sequence length="141" mass="14890">MDIDMDSIRSMRNFDLGLSKRQSVRRLVRTLEELIEALQEISVVKLDFSTLPCRTCTGEFPGGNARAVLSGLAACACFYAGLLPIGDLSGLSVLAPVWAGVVTYIDIKTTSDWCLKSIAAAIIGAVVGIGVGSAVHAFVSV</sequence>
<comment type="caution">
    <text evidence="2">The sequence shown here is derived from an EMBL/GenBank/DDBJ whole genome shotgun (WGS) entry which is preliminary data.</text>
</comment>
<keyword evidence="1" id="KW-0472">Membrane</keyword>
<evidence type="ECO:0000313" key="3">
    <source>
        <dbReference type="Proteomes" id="UP000553632"/>
    </source>
</evidence>
<name>A0A7J6ULV0_PEROL</name>
<organism evidence="2 3">
    <name type="scientific">Perkinsus olseni</name>
    <name type="common">Perkinsus atlanticus</name>
    <dbReference type="NCBI Taxonomy" id="32597"/>
    <lineage>
        <taxon>Eukaryota</taxon>
        <taxon>Sar</taxon>
        <taxon>Alveolata</taxon>
        <taxon>Perkinsozoa</taxon>
        <taxon>Perkinsea</taxon>
        <taxon>Perkinsida</taxon>
        <taxon>Perkinsidae</taxon>
        <taxon>Perkinsus</taxon>
    </lineage>
</organism>
<dbReference type="EMBL" id="JABANO010001758">
    <property type="protein sequence ID" value="KAF4758167.1"/>
    <property type="molecule type" value="Genomic_DNA"/>
</dbReference>
<gene>
    <name evidence="2" type="ORF">FOZ63_017796</name>
</gene>
<accession>A0A7J6ULV0</accession>
<keyword evidence="1" id="KW-0812">Transmembrane</keyword>
<feature type="transmembrane region" description="Helical" evidence="1">
    <location>
        <begin position="119"/>
        <end position="139"/>
    </location>
</feature>
<protein>
    <submittedName>
        <fullName evidence="2">Uncharacterized protein</fullName>
    </submittedName>
</protein>
<keyword evidence="1" id="KW-1133">Transmembrane helix</keyword>
<evidence type="ECO:0000256" key="1">
    <source>
        <dbReference type="SAM" id="Phobius"/>
    </source>
</evidence>
<feature type="non-terminal residue" evidence="2">
    <location>
        <position position="1"/>
    </location>
</feature>
<dbReference type="AlphaFoldDB" id="A0A7J6ULV0"/>
<evidence type="ECO:0000313" key="2">
    <source>
        <dbReference type="EMBL" id="KAF4758167.1"/>
    </source>
</evidence>